<evidence type="ECO:0000313" key="3">
    <source>
        <dbReference type="Proteomes" id="UP001597314"/>
    </source>
</evidence>
<evidence type="ECO:0000313" key="2">
    <source>
        <dbReference type="EMBL" id="MFD2180979.1"/>
    </source>
</evidence>
<evidence type="ECO:0000256" key="1">
    <source>
        <dbReference type="SAM" id="MobiDB-lite"/>
    </source>
</evidence>
<gene>
    <name evidence="2" type="ORF">ACFSOX_02340</name>
</gene>
<sequence>MDRVTKQAGRAEMRRVPGGERRPPVPESAVPGAGVPGSGVPGARVPGAGMPGSVPDLAAIGLSPDRLFSRTMVDAGRLAQHNERVARRLAAAAERFGYDHGVRLQGQLRSLGRVGDRVCAWAFGPGMLPLDARDYTLVVVARTLRNTAPLAAPLAVSTLAASTLASQPHGDNGFLLAERIVSDLVNQALDLQHDVVGVWLDIGREVIEACPFVWPPFWPGFGPAAGRSQREDGRD</sequence>
<keyword evidence="3" id="KW-1185">Reference proteome</keyword>
<comment type="caution">
    <text evidence="2">The sequence shown here is derived from an EMBL/GenBank/DDBJ whole genome shotgun (WGS) entry which is preliminary data.</text>
</comment>
<reference evidence="3" key="1">
    <citation type="journal article" date="2019" name="Int. J. Syst. Evol. Microbiol.">
        <title>The Global Catalogue of Microorganisms (GCM) 10K type strain sequencing project: providing services to taxonomists for standard genome sequencing and annotation.</title>
        <authorList>
            <consortium name="The Broad Institute Genomics Platform"/>
            <consortium name="The Broad Institute Genome Sequencing Center for Infectious Disease"/>
            <person name="Wu L."/>
            <person name="Ma J."/>
        </authorList>
    </citation>
    <scope>NUCLEOTIDE SEQUENCE [LARGE SCALE GENOMIC DNA]</scope>
    <source>
        <strain evidence="3">CGMCC 1.6774</strain>
    </source>
</reference>
<dbReference type="EMBL" id="JBHUIW010000002">
    <property type="protein sequence ID" value="MFD2180979.1"/>
    <property type="molecule type" value="Genomic_DNA"/>
</dbReference>
<proteinExistence type="predicted"/>
<dbReference type="Proteomes" id="UP001597314">
    <property type="component" value="Unassembled WGS sequence"/>
</dbReference>
<accession>A0ABW5AGF5</accession>
<feature type="region of interest" description="Disordered" evidence="1">
    <location>
        <begin position="1"/>
        <end position="48"/>
    </location>
</feature>
<protein>
    <submittedName>
        <fullName evidence="2">Uncharacterized protein</fullName>
    </submittedName>
</protein>
<dbReference type="RefSeq" id="WP_378476177.1">
    <property type="nucleotide sequence ID" value="NZ_JBHUIW010000002.1"/>
</dbReference>
<feature type="compositionally biased region" description="Basic and acidic residues" evidence="1">
    <location>
        <begin position="1"/>
        <end position="24"/>
    </location>
</feature>
<organism evidence="2 3">
    <name type="scientific">Rhodoplanes azumiensis</name>
    <dbReference type="NCBI Taxonomy" id="1897628"/>
    <lineage>
        <taxon>Bacteria</taxon>
        <taxon>Pseudomonadati</taxon>
        <taxon>Pseudomonadota</taxon>
        <taxon>Alphaproteobacteria</taxon>
        <taxon>Hyphomicrobiales</taxon>
        <taxon>Nitrobacteraceae</taxon>
        <taxon>Rhodoplanes</taxon>
    </lineage>
</organism>
<name>A0ABW5AGF5_9BRAD</name>